<proteinExistence type="predicted"/>
<dbReference type="Gene3D" id="1.10.10.60">
    <property type="entry name" value="Homeodomain-like"/>
    <property type="match status" value="1"/>
</dbReference>
<evidence type="ECO:0000256" key="2">
    <source>
        <dbReference type="ARBA" id="ARBA00023125"/>
    </source>
</evidence>
<dbReference type="InterPro" id="IPR036271">
    <property type="entry name" value="Tet_transcr_reg_TetR-rel_C_sf"/>
</dbReference>
<dbReference type="PANTHER" id="PTHR30055:SF151">
    <property type="entry name" value="TRANSCRIPTIONAL REGULATORY PROTEIN"/>
    <property type="match status" value="1"/>
</dbReference>
<evidence type="ECO:0000256" key="1">
    <source>
        <dbReference type="ARBA" id="ARBA00023015"/>
    </source>
</evidence>
<dbReference type="Gene3D" id="1.10.357.10">
    <property type="entry name" value="Tetracycline Repressor, domain 2"/>
    <property type="match status" value="1"/>
</dbReference>
<dbReference type="RefSeq" id="WP_204940917.1">
    <property type="nucleotide sequence ID" value="NZ_JAFBBP010000001.1"/>
</dbReference>
<sequence>MSNASSVSIWMRPEQVQRSGPGRRPGYSRAQITATAIRIADADGLDATTMRRIGQELGTGAMSLYRYVPKRDDLIDLMVDAVGGEIELPDRPSGDWRIDLSLVAHQTRAVGLRHPWQVTLARRPTLGPNSLRVYDFALSALDGFGLHIDAMTTLSNMVGNYVNNAVRDEIGWLEHARHTGMDRGQWMAEYVGPYVSQVVASGKYPMFTRNVLEGRLSHQPPDERFQYGLDHVLNAIAAVLPDPPTRRAPDAGRATTPDAS</sequence>
<keyword evidence="2 4" id="KW-0238">DNA-binding</keyword>
<keyword evidence="8" id="KW-1185">Reference proteome</keyword>
<feature type="region of interest" description="Disordered" evidence="5">
    <location>
        <begin position="241"/>
        <end position="260"/>
    </location>
</feature>
<name>A0ABS2LN12_9ACTN</name>
<dbReference type="SUPFAM" id="SSF46689">
    <property type="entry name" value="Homeodomain-like"/>
    <property type="match status" value="1"/>
</dbReference>
<dbReference type="EMBL" id="JAFBBP010000001">
    <property type="protein sequence ID" value="MBM7489535.1"/>
    <property type="molecule type" value="Genomic_DNA"/>
</dbReference>
<feature type="domain" description="HTH tetR-type" evidence="6">
    <location>
        <begin position="26"/>
        <end position="86"/>
    </location>
</feature>
<evidence type="ECO:0000313" key="7">
    <source>
        <dbReference type="EMBL" id="MBM7489535.1"/>
    </source>
</evidence>
<evidence type="ECO:0000256" key="4">
    <source>
        <dbReference type="PROSITE-ProRule" id="PRU00335"/>
    </source>
</evidence>
<evidence type="ECO:0000313" key="8">
    <source>
        <dbReference type="Proteomes" id="UP000764837"/>
    </source>
</evidence>
<dbReference type="Proteomes" id="UP000764837">
    <property type="component" value="Unassembled WGS sequence"/>
</dbReference>
<protein>
    <submittedName>
        <fullName evidence="7">AcrR family transcriptional regulator</fullName>
    </submittedName>
</protein>
<evidence type="ECO:0000256" key="3">
    <source>
        <dbReference type="ARBA" id="ARBA00023163"/>
    </source>
</evidence>
<evidence type="ECO:0000256" key="5">
    <source>
        <dbReference type="SAM" id="MobiDB-lite"/>
    </source>
</evidence>
<dbReference type="Pfam" id="PF02909">
    <property type="entry name" value="TetR_C_1"/>
    <property type="match status" value="1"/>
</dbReference>
<accession>A0ABS2LN12</accession>
<dbReference type="PROSITE" id="PS50977">
    <property type="entry name" value="HTH_TETR_2"/>
    <property type="match status" value="1"/>
</dbReference>
<dbReference type="PANTHER" id="PTHR30055">
    <property type="entry name" value="HTH-TYPE TRANSCRIPTIONAL REGULATOR RUTR"/>
    <property type="match status" value="1"/>
</dbReference>
<organism evidence="7 8">
    <name type="scientific">Micromonospora luteifusca</name>
    <dbReference type="NCBI Taxonomy" id="709860"/>
    <lineage>
        <taxon>Bacteria</taxon>
        <taxon>Bacillati</taxon>
        <taxon>Actinomycetota</taxon>
        <taxon>Actinomycetes</taxon>
        <taxon>Micromonosporales</taxon>
        <taxon>Micromonosporaceae</taxon>
        <taxon>Micromonospora</taxon>
    </lineage>
</organism>
<comment type="caution">
    <text evidence="7">The sequence shown here is derived from an EMBL/GenBank/DDBJ whole genome shotgun (WGS) entry which is preliminary data.</text>
</comment>
<feature type="compositionally biased region" description="Low complexity" evidence="5">
    <location>
        <begin position="18"/>
        <end position="27"/>
    </location>
</feature>
<keyword evidence="3" id="KW-0804">Transcription</keyword>
<dbReference type="InterPro" id="IPR001647">
    <property type="entry name" value="HTH_TetR"/>
</dbReference>
<evidence type="ECO:0000259" key="6">
    <source>
        <dbReference type="PROSITE" id="PS50977"/>
    </source>
</evidence>
<reference evidence="7 8" key="1">
    <citation type="submission" date="2021-01" db="EMBL/GenBank/DDBJ databases">
        <title>Sequencing the genomes of 1000 actinobacteria strains.</title>
        <authorList>
            <person name="Klenk H.-P."/>
        </authorList>
    </citation>
    <scope>NUCLEOTIDE SEQUENCE [LARGE SCALE GENOMIC DNA]</scope>
    <source>
        <strain evidence="7 8">DSM 100204</strain>
    </source>
</reference>
<gene>
    <name evidence="7" type="ORF">JOD64_000757</name>
</gene>
<keyword evidence="1" id="KW-0805">Transcription regulation</keyword>
<dbReference type="InterPro" id="IPR050109">
    <property type="entry name" value="HTH-type_TetR-like_transc_reg"/>
</dbReference>
<dbReference type="InterPro" id="IPR009057">
    <property type="entry name" value="Homeodomain-like_sf"/>
</dbReference>
<feature type="region of interest" description="Disordered" evidence="5">
    <location>
        <begin position="1"/>
        <end position="27"/>
    </location>
</feature>
<dbReference type="Pfam" id="PF00440">
    <property type="entry name" value="TetR_N"/>
    <property type="match status" value="1"/>
</dbReference>
<dbReference type="InterPro" id="IPR004111">
    <property type="entry name" value="Repressor_TetR_C"/>
</dbReference>
<dbReference type="SUPFAM" id="SSF48498">
    <property type="entry name" value="Tetracyclin repressor-like, C-terminal domain"/>
    <property type="match status" value="1"/>
</dbReference>
<feature type="DNA-binding region" description="H-T-H motif" evidence="4">
    <location>
        <begin position="49"/>
        <end position="68"/>
    </location>
</feature>